<accession>A0A0G4G589</accession>
<evidence type="ECO:0000313" key="10">
    <source>
        <dbReference type="EMBL" id="CEM23492.1"/>
    </source>
</evidence>
<dbReference type="InterPro" id="IPR010935">
    <property type="entry name" value="SMC_hinge"/>
</dbReference>
<dbReference type="OrthoDB" id="5575062at2759"/>
<dbReference type="GO" id="GO:0005524">
    <property type="term" value="F:ATP binding"/>
    <property type="evidence" value="ECO:0007669"/>
    <property type="project" value="UniProtKB-KW"/>
</dbReference>
<feature type="compositionally biased region" description="Basic and acidic residues" evidence="8">
    <location>
        <begin position="960"/>
        <end position="988"/>
    </location>
</feature>
<feature type="compositionally biased region" description="Basic and acidic residues" evidence="8">
    <location>
        <begin position="1099"/>
        <end position="1133"/>
    </location>
</feature>
<dbReference type="GO" id="GO:0000796">
    <property type="term" value="C:condensin complex"/>
    <property type="evidence" value="ECO:0007669"/>
    <property type="project" value="TreeGrafter"/>
</dbReference>
<feature type="region of interest" description="Disordered" evidence="8">
    <location>
        <begin position="1358"/>
        <end position="1647"/>
    </location>
</feature>
<reference evidence="10 11" key="1">
    <citation type="submission" date="2014-11" db="EMBL/GenBank/DDBJ databases">
        <authorList>
            <person name="Zhu J."/>
            <person name="Qi W."/>
            <person name="Song R."/>
        </authorList>
    </citation>
    <scope>NUCLEOTIDE SEQUENCE [LARGE SCALE GENOMIC DNA]</scope>
</reference>
<feature type="coiled-coil region" evidence="7">
    <location>
        <begin position="763"/>
        <end position="859"/>
    </location>
</feature>
<dbReference type="SUPFAM" id="SSF52540">
    <property type="entry name" value="P-loop containing nucleoside triphosphate hydrolases"/>
    <property type="match status" value="1"/>
</dbReference>
<dbReference type="GO" id="GO:0007076">
    <property type="term" value="P:mitotic chromosome condensation"/>
    <property type="evidence" value="ECO:0007669"/>
    <property type="project" value="TreeGrafter"/>
</dbReference>
<dbReference type="Gene3D" id="3.30.70.1620">
    <property type="match status" value="1"/>
</dbReference>
<proteinExistence type="inferred from homology"/>
<dbReference type="Gene3D" id="1.10.287.1490">
    <property type="match status" value="1"/>
</dbReference>
<dbReference type="Pfam" id="PF06470">
    <property type="entry name" value="SMC_hinge"/>
    <property type="match status" value="1"/>
</dbReference>
<sequence length="1647" mass="184812">MDKRDRLRRPVPPTPPAAAAAAAAAAAGGGDGVLARANGNDKDGKDGAGGTGKPRLMIRKVTLENFKSYSGKKILGTFSHRMNGILGPNGSGKSNVLDAFLFVFAKKARKIRMNRVAELVHHSSSSQPDSAKVTVDFQEIVDMPDDDPVGYRVVEGSEFRISRRAGKDNSSTYYINDRQATMANVTHALRQHGIDLTHNRFLILQGEVEQIAAMKPKAPNDHDEGFLEYLEDVIGSSQYIQKIVEWRDKTEELKQTVSVKWADLQVAQEEKDSLEAARRKAEAWVNGEKTILVNKALKEQLELRKLSGRYEEQKQAYQAVESELQQHEQKQREAAERQKEVDSRVSQLVREEKALQNEYKKANDEFQVFQNRDAKLDAEIADLTKKAPAKKEEAKALRKKAADLIKKADNNEKTAADKESKVSDAEASVRDEKAKYREVKSSRMGETDKDTQEKERLIEQQVNLQADFEKAQQAFEQDKHANQCLAEKTGAAQKRKDTLEATLKKCHEERETKSQAVKTCEQDLRDGTKELAKATKEKEQLQKKHDSLLKRETDLAGVHDRLKSQHDDHAQESVFTAIMDAQRRGELGGVKGRLGDLGRIDEKYNMALTAAVGPGAVDYVVVNTTQDAQAVLEFLAARDKGERVTCLVMERQQALLPKLERLKEMKPPRDLPKLLDLITPTKEEYRLAFYYFCRETLVAEDINTAAEVAYPAGDRNAPPKYKITCLTGDVIDTTGAMTGGRLSANLCGMGGARGGPRVSQQQLAEALASAQQAKQQCGQAKERLDAVNAKVAELEKQMDEWRANLPMLKLDLEQNAKQVKEAEQQLASLKVPKLTDKEKKDLERLKQKMDTSSAEVERRKAPLDAINKQIQELTAKISNAEPPEVKKQKEKLQKAEKALSELKNDVSRLRLEAARHRTRAEEAQQKADKLAKEAENSQTLLAEKEAAKQQLEDAAMPQFEKVEAAKKALTDKQEEKSSHQSEQKRAAEQLKALELAKIKIDQRKHDQETKLAAVTHKVRAHEKEILRFKKQYYELPVVREHDDRDDHEADDQPHEDGLGAAEEGELDMMDIDDEGGEGEGEDDRQQRQQQTQRRKMKKKAADKARRKKGNDADRGGRGRDDRPDCPFRMRTADELDQITEEDLQDEIREVMAGRLGPHPELSVIDKYNTKLRLLDKRTREHQQVSDACSHAMGMLREFECKRRTTFEAGFDVIAKKLTEMYQMITLGGDARLEPVVPNDPFEKGVNLSIRPHEKPWKPIQHLSGGEKTLSSLALVFALHHYKPTPIYFMDEIDAALDESNVTRIAEYVKMQARSAQFLVISLRNNCFEKVDRMVGICKRQGCSHALTVDARELGATVDDDIDMPPITFTPYNPLQERKPRRFDDDLDDDDDDDQQQQQQQNLAAVGAAGGPPPPPPIFAASPPHPHPVNMSIIKQEPAEDHAHHTQQQQQPQQNGAAATPTQQTQQTQQMLLQLPLAGPPQPHPHPHPQTPHGDPDDAFENEEMADGNGDGDGTDRRAGSSGGKRKRDETDEREEEDEQEQQEEEDDDGNAAGEDNHHYRHAQENGHEPERGGGMHRDGDNEQQQQQQDDHDNDENMAMGMGNGGGGGGGEGDGEGDEEEAEEEEEEDDSPPVRRTNRRGKRLLSDS</sequence>
<dbReference type="PANTHER" id="PTHR18937">
    <property type="entry name" value="STRUCTURAL MAINTENANCE OF CHROMOSOMES SMC FAMILY MEMBER"/>
    <property type="match status" value="1"/>
</dbReference>
<keyword evidence="4" id="KW-0067">ATP-binding</keyword>
<dbReference type="STRING" id="1169540.A0A0G4G589"/>
<dbReference type="FunCoup" id="A0A0G4G589">
    <property type="interactions" value="307"/>
</dbReference>
<dbReference type="PhylomeDB" id="A0A0G4G589"/>
<dbReference type="OMA" id="CPALDNM"/>
<dbReference type="Gene3D" id="3.40.50.300">
    <property type="entry name" value="P-loop containing nucleotide triphosphate hydrolases"/>
    <property type="match status" value="2"/>
</dbReference>
<feature type="compositionally biased region" description="Pro residues" evidence="8">
    <location>
        <begin position="1410"/>
        <end position="1426"/>
    </location>
</feature>
<keyword evidence="5 7" id="KW-0175">Coiled coil</keyword>
<dbReference type="VEuPathDB" id="CryptoDB:Vbra_17058"/>
<comment type="similarity">
    <text evidence="2">Belongs to the SMC family. SMC4 subfamily.</text>
</comment>
<evidence type="ECO:0000256" key="8">
    <source>
        <dbReference type="SAM" id="MobiDB-lite"/>
    </source>
</evidence>
<feature type="compositionally biased region" description="Acidic residues" evidence="8">
    <location>
        <begin position="1384"/>
        <end position="1394"/>
    </location>
</feature>
<evidence type="ECO:0000256" key="5">
    <source>
        <dbReference type="ARBA" id="ARBA00023054"/>
    </source>
</evidence>
<feature type="domain" description="SMC hinge" evidence="9">
    <location>
        <begin position="588"/>
        <end position="709"/>
    </location>
</feature>
<name>A0A0G4G589_VITBC</name>
<feature type="compositionally biased region" description="Acidic residues" evidence="8">
    <location>
        <begin position="1062"/>
        <end position="1082"/>
    </location>
</feature>
<dbReference type="InParanoid" id="A0A0G4G589"/>
<dbReference type="SMART" id="SM00968">
    <property type="entry name" value="SMC_hinge"/>
    <property type="match status" value="1"/>
</dbReference>
<dbReference type="InterPro" id="IPR003395">
    <property type="entry name" value="RecF/RecN/SMC_N"/>
</dbReference>
<evidence type="ECO:0000256" key="3">
    <source>
        <dbReference type="ARBA" id="ARBA00022741"/>
    </source>
</evidence>
<dbReference type="Proteomes" id="UP000041254">
    <property type="component" value="Unassembled WGS sequence"/>
</dbReference>
<feature type="compositionally biased region" description="Pro residues" evidence="8">
    <location>
        <begin position="1477"/>
        <end position="1489"/>
    </location>
</feature>
<dbReference type="SUPFAM" id="SSF75553">
    <property type="entry name" value="Smc hinge domain"/>
    <property type="match status" value="1"/>
</dbReference>
<keyword evidence="3" id="KW-0547">Nucleotide-binding</keyword>
<evidence type="ECO:0000256" key="2">
    <source>
        <dbReference type="ARBA" id="ARBA00006005"/>
    </source>
</evidence>
<evidence type="ECO:0000313" key="11">
    <source>
        <dbReference type="Proteomes" id="UP000041254"/>
    </source>
</evidence>
<feature type="compositionally biased region" description="Acidic residues" evidence="8">
    <location>
        <begin position="1496"/>
        <end position="1505"/>
    </location>
</feature>
<feature type="compositionally biased region" description="Basic and acidic residues" evidence="8">
    <location>
        <begin position="1554"/>
        <end position="1580"/>
    </location>
</feature>
<feature type="compositionally biased region" description="Low complexity" evidence="8">
    <location>
        <begin position="1445"/>
        <end position="1476"/>
    </location>
</feature>
<feature type="compositionally biased region" description="Gly residues" evidence="8">
    <location>
        <begin position="1601"/>
        <end position="1611"/>
    </location>
</feature>
<feature type="region of interest" description="Disordered" evidence="8">
    <location>
        <begin position="1"/>
        <end position="53"/>
    </location>
</feature>
<evidence type="ECO:0000256" key="1">
    <source>
        <dbReference type="ARBA" id="ARBA00004123"/>
    </source>
</evidence>
<feature type="compositionally biased region" description="Basic and acidic residues" evidence="8">
    <location>
        <begin position="915"/>
        <end position="935"/>
    </location>
</feature>
<feature type="compositionally biased region" description="Acidic residues" evidence="8">
    <location>
        <begin position="1531"/>
        <end position="1549"/>
    </location>
</feature>
<keyword evidence="11" id="KW-1185">Reference proteome</keyword>
<feature type="region of interest" description="Disordered" evidence="8">
    <location>
        <begin position="411"/>
        <end position="453"/>
    </location>
</feature>
<dbReference type="InterPro" id="IPR036277">
    <property type="entry name" value="SMC_hinge_sf"/>
</dbReference>
<feature type="region of interest" description="Disordered" evidence="8">
    <location>
        <begin position="1035"/>
        <end position="1134"/>
    </location>
</feature>
<organism evidence="10 11">
    <name type="scientific">Vitrella brassicaformis (strain CCMP3155)</name>
    <dbReference type="NCBI Taxonomy" id="1169540"/>
    <lineage>
        <taxon>Eukaryota</taxon>
        <taxon>Sar</taxon>
        <taxon>Alveolata</taxon>
        <taxon>Colpodellida</taxon>
        <taxon>Vitrellaceae</taxon>
        <taxon>Vitrella</taxon>
    </lineage>
</organism>
<feature type="compositionally biased region" description="Acidic residues" evidence="8">
    <location>
        <begin position="1612"/>
        <end position="1630"/>
    </location>
</feature>
<feature type="region of interest" description="Disordered" evidence="8">
    <location>
        <begin position="321"/>
        <end position="343"/>
    </location>
</feature>
<dbReference type="EMBL" id="CDMY01000570">
    <property type="protein sequence ID" value="CEM23492.1"/>
    <property type="molecule type" value="Genomic_DNA"/>
</dbReference>
<feature type="compositionally biased region" description="Basic residues" evidence="8">
    <location>
        <begin position="1635"/>
        <end position="1647"/>
    </location>
</feature>
<gene>
    <name evidence="10" type="ORF">Vbra_17058</name>
</gene>
<comment type="subcellular location">
    <subcellularLocation>
        <location evidence="1">Nucleus</location>
    </subcellularLocation>
</comment>
<feature type="compositionally biased region" description="Basic and acidic residues" evidence="8">
    <location>
        <begin position="942"/>
        <end position="951"/>
    </location>
</feature>
<evidence type="ECO:0000256" key="7">
    <source>
        <dbReference type="SAM" id="Coils"/>
    </source>
</evidence>
<feature type="compositionally biased region" description="Low complexity" evidence="8">
    <location>
        <begin position="1395"/>
        <end position="1406"/>
    </location>
</feature>
<dbReference type="GO" id="GO:0005634">
    <property type="term" value="C:nucleus"/>
    <property type="evidence" value="ECO:0007669"/>
    <property type="project" value="UniProtKB-SubCell"/>
</dbReference>
<feature type="region of interest" description="Disordered" evidence="8">
    <location>
        <begin position="915"/>
        <end position="988"/>
    </location>
</feature>
<dbReference type="InterPro" id="IPR027417">
    <property type="entry name" value="P-loop_NTPase"/>
</dbReference>
<dbReference type="PANTHER" id="PTHR18937:SF172">
    <property type="entry name" value="STRUCTURAL MAINTENANCE OF CHROMOSOMES PROTEIN"/>
    <property type="match status" value="1"/>
</dbReference>
<feature type="coiled-coil region" evidence="7">
    <location>
        <begin position="517"/>
        <end position="551"/>
    </location>
</feature>
<keyword evidence="6" id="KW-0539">Nucleus</keyword>
<protein>
    <recommendedName>
        <fullName evidence="9">SMC hinge domain-containing protein</fullName>
    </recommendedName>
</protein>
<feature type="compositionally biased region" description="Low complexity" evidence="8">
    <location>
        <begin position="17"/>
        <end position="26"/>
    </location>
</feature>
<dbReference type="Pfam" id="PF02463">
    <property type="entry name" value="SMC_N"/>
    <property type="match status" value="1"/>
</dbReference>
<evidence type="ECO:0000256" key="6">
    <source>
        <dbReference type="ARBA" id="ARBA00023242"/>
    </source>
</evidence>
<dbReference type="Gene3D" id="1.20.1060.20">
    <property type="match status" value="1"/>
</dbReference>
<feature type="compositionally biased region" description="Basic and acidic residues" evidence="8">
    <location>
        <begin position="1037"/>
        <end position="1057"/>
    </location>
</feature>
<evidence type="ECO:0000259" key="9">
    <source>
        <dbReference type="SMART" id="SM00968"/>
    </source>
</evidence>
<evidence type="ECO:0000256" key="4">
    <source>
        <dbReference type="ARBA" id="ARBA00022840"/>
    </source>
</evidence>
<feature type="compositionally biased region" description="Basic and acidic residues" evidence="8">
    <location>
        <begin position="324"/>
        <end position="343"/>
    </location>
</feature>